<dbReference type="Gramene" id="OE9A027584T1">
    <property type="protein sequence ID" value="OE9A027584C1"/>
    <property type="gene ID" value="OE9A027584"/>
</dbReference>
<dbReference type="Proteomes" id="UP000594638">
    <property type="component" value="Unassembled WGS sequence"/>
</dbReference>
<dbReference type="PANTHER" id="PTHR28637">
    <property type="entry name" value="DNA REPLICATION FACTOR CDT1"/>
    <property type="match status" value="1"/>
</dbReference>
<sequence length="351" mass="39019">MDQTGQEKSSASSSELSLEKGLLQTQQSEAKFSSPTPMKAKEPSRIKCKEEASELPEKLKYWQGVQIDKILVHDEQTKCMKPDVKIALVFDVIEGRHGESVFMELKNLLSSRLKKLYVTHPKDLDIPEAVLPEPFNRRSIKIKVEPTPNLSALPEMEVSNSSHLSPSFCKRFSQKTVGAEKEQIFLLSPIKSSCVANHEIEETGTFTDPSSKSTDILQVSQTSHSVCSGTFGNTPMKLAFPENDNLIVKTPAQSNPIRLILANRSVLTGEDESKTATSENCTPGSLTVKRSLDFYSLEGDSTSLDFTTYENEMEHSEGVCSTLPQMKMEGCKEKLKLAAVFSFKNCNNWLN</sequence>
<dbReference type="GO" id="GO:0003677">
    <property type="term" value="F:DNA binding"/>
    <property type="evidence" value="ECO:0007669"/>
    <property type="project" value="InterPro"/>
</dbReference>
<dbReference type="AlphaFoldDB" id="A0A8S0RMX5"/>
<evidence type="ECO:0000256" key="1">
    <source>
        <dbReference type="SAM" id="MobiDB-lite"/>
    </source>
</evidence>
<dbReference type="GO" id="GO:0005634">
    <property type="term" value="C:nucleus"/>
    <property type="evidence" value="ECO:0007669"/>
    <property type="project" value="TreeGrafter"/>
</dbReference>
<feature type="region of interest" description="Disordered" evidence="1">
    <location>
        <begin position="1"/>
        <end position="45"/>
    </location>
</feature>
<organism evidence="2 3">
    <name type="scientific">Olea europaea subsp. europaea</name>
    <dbReference type="NCBI Taxonomy" id="158383"/>
    <lineage>
        <taxon>Eukaryota</taxon>
        <taxon>Viridiplantae</taxon>
        <taxon>Streptophyta</taxon>
        <taxon>Embryophyta</taxon>
        <taxon>Tracheophyta</taxon>
        <taxon>Spermatophyta</taxon>
        <taxon>Magnoliopsida</taxon>
        <taxon>eudicotyledons</taxon>
        <taxon>Gunneridae</taxon>
        <taxon>Pentapetalae</taxon>
        <taxon>asterids</taxon>
        <taxon>lamiids</taxon>
        <taxon>Lamiales</taxon>
        <taxon>Oleaceae</taxon>
        <taxon>Oleeae</taxon>
        <taxon>Olea</taxon>
    </lineage>
</organism>
<dbReference type="GO" id="GO:0000076">
    <property type="term" value="P:DNA replication checkpoint signaling"/>
    <property type="evidence" value="ECO:0007669"/>
    <property type="project" value="TreeGrafter"/>
</dbReference>
<dbReference type="EMBL" id="CACTIH010003649">
    <property type="protein sequence ID" value="CAA2980539.1"/>
    <property type="molecule type" value="Genomic_DNA"/>
</dbReference>
<name>A0A8S0RMX5_OLEEU</name>
<dbReference type="GO" id="GO:0070182">
    <property type="term" value="F:DNA polymerase binding"/>
    <property type="evidence" value="ECO:0007669"/>
    <property type="project" value="TreeGrafter"/>
</dbReference>
<feature type="compositionally biased region" description="Low complexity" evidence="1">
    <location>
        <begin position="1"/>
        <end position="24"/>
    </location>
</feature>
<dbReference type="OrthoDB" id="341730at2759"/>
<reference evidence="2 3" key="1">
    <citation type="submission" date="2019-12" db="EMBL/GenBank/DDBJ databases">
        <authorList>
            <person name="Alioto T."/>
            <person name="Alioto T."/>
            <person name="Gomez Garrido J."/>
        </authorList>
    </citation>
    <scope>NUCLEOTIDE SEQUENCE [LARGE SCALE GENOMIC DNA]</scope>
</reference>
<dbReference type="GO" id="GO:0071163">
    <property type="term" value="P:DNA replication preinitiation complex assembly"/>
    <property type="evidence" value="ECO:0007669"/>
    <property type="project" value="InterPro"/>
</dbReference>
<gene>
    <name evidence="2" type="ORF">OLEA9_A027584</name>
</gene>
<dbReference type="GO" id="GO:0030174">
    <property type="term" value="P:regulation of DNA-templated DNA replication initiation"/>
    <property type="evidence" value="ECO:0007669"/>
    <property type="project" value="InterPro"/>
</dbReference>
<keyword evidence="3" id="KW-1185">Reference proteome</keyword>
<evidence type="ECO:0000313" key="2">
    <source>
        <dbReference type="EMBL" id="CAA2980539.1"/>
    </source>
</evidence>
<protein>
    <submittedName>
        <fullName evidence="2">Uncharacterized protein</fullName>
    </submittedName>
</protein>
<accession>A0A8S0RMX5</accession>
<dbReference type="GO" id="GO:0000278">
    <property type="term" value="P:mitotic cell cycle"/>
    <property type="evidence" value="ECO:0007669"/>
    <property type="project" value="TreeGrafter"/>
</dbReference>
<feature type="compositionally biased region" description="Polar residues" evidence="1">
    <location>
        <begin position="25"/>
        <end position="36"/>
    </location>
</feature>
<evidence type="ECO:0000313" key="3">
    <source>
        <dbReference type="Proteomes" id="UP000594638"/>
    </source>
</evidence>
<dbReference type="PANTHER" id="PTHR28637:SF13">
    <property type="entry name" value="EXPRESSED PROTEIN"/>
    <property type="match status" value="1"/>
</dbReference>
<proteinExistence type="predicted"/>
<comment type="caution">
    <text evidence="2">The sequence shown here is derived from an EMBL/GenBank/DDBJ whole genome shotgun (WGS) entry which is preliminary data.</text>
</comment>
<dbReference type="InterPro" id="IPR045173">
    <property type="entry name" value="Cdt1"/>
</dbReference>